<dbReference type="GO" id="GO:0001671">
    <property type="term" value="F:ATPase activator activity"/>
    <property type="evidence" value="ECO:0007669"/>
    <property type="project" value="TreeGrafter"/>
</dbReference>
<dbReference type="GeneTree" id="ENSGT00390000005430"/>
<dbReference type="Proteomes" id="UP000261380">
    <property type="component" value="Unplaced"/>
</dbReference>
<dbReference type="STRING" id="32473.ENSXCOP00000007226"/>
<evidence type="ECO:0000313" key="3">
    <source>
        <dbReference type="Ensembl" id="ENSXCOP00000007226.1"/>
    </source>
</evidence>
<dbReference type="InterPro" id="IPR036869">
    <property type="entry name" value="J_dom_sf"/>
</dbReference>
<dbReference type="PROSITE" id="PS50076">
    <property type="entry name" value="DNAJ_2"/>
    <property type="match status" value="1"/>
</dbReference>
<dbReference type="Pfam" id="PF00226">
    <property type="entry name" value="DnaJ"/>
    <property type="match status" value="1"/>
</dbReference>
<keyword evidence="1" id="KW-0862">Zinc</keyword>
<accession>A0A3B5LBZ2</accession>
<dbReference type="Gene3D" id="3.10.660.10">
    <property type="entry name" value="DPH Zinc finger"/>
    <property type="match status" value="1"/>
</dbReference>
<reference evidence="3" key="1">
    <citation type="submission" date="2025-08" db="UniProtKB">
        <authorList>
            <consortium name="Ensembl"/>
        </authorList>
    </citation>
    <scope>IDENTIFICATION</scope>
</reference>
<dbReference type="AlphaFoldDB" id="A0A3B5LBZ2"/>
<sequence length="146" mass="16670">KTNKIIQKDLYAVLGGSPSDSLQQLRHRYQQLALKYHPDRLGGENSAESSVKTFLEVDAAWKILGDQTTRREYDLQRRAQELKQDWTVDSTVDLEDMTWETDGCECSYSCRCGGTFSRSGVLVCCDTCSLTIYVTWSLNKKMHMSK</sequence>
<evidence type="ECO:0000259" key="2">
    <source>
        <dbReference type="PROSITE" id="PS50076"/>
    </source>
</evidence>
<dbReference type="CDD" id="cd06257">
    <property type="entry name" value="DnaJ"/>
    <property type="match status" value="1"/>
</dbReference>
<proteinExistence type="predicted"/>
<dbReference type="SMART" id="SM00271">
    <property type="entry name" value="DnaJ"/>
    <property type="match status" value="1"/>
</dbReference>
<reference evidence="3" key="2">
    <citation type="submission" date="2025-09" db="UniProtKB">
        <authorList>
            <consortium name="Ensembl"/>
        </authorList>
    </citation>
    <scope>IDENTIFICATION</scope>
</reference>
<evidence type="ECO:0000313" key="4">
    <source>
        <dbReference type="Proteomes" id="UP000261380"/>
    </source>
</evidence>
<name>A0A3B5LBZ2_9TELE</name>
<dbReference type="Gene3D" id="1.10.287.110">
    <property type="entry name" value="DnaJ domain"/>
    <property type="match status" value="1"/>
</dbReference>
<feature type="domain" description="J" evidence="2">
    <location>
        <begin position="9"/>
        <end position="77"/>
    </location>
</feature>
<dbReference type="Ensembl" id="ENSXCOT00000007318.1">
    <property type="protein sequence ID" value="ENSXCOP00000007226.1"/>
    <property type="gene ID" value="ENSXCOG00000005586.1"/>
</dbReference>
<dbReference type="PANTHER" id="PTHR45255:SF1">
    <property type="entry name" value="DNAJ HOMOLOG SUBFAMILY C MEMBER 24"/>
    <property type="match status" value="1"/>
</dbReference>
<dbReference type="PANTHER" id="PTHR45255">
    <property type="entry name" value="DNAJ HOMOLOG SUBFAMILY C MEMBER 24"/>
    <property type="match status" value="1"/>
</dbReference>
<dbReference type="GO" id="GO:0008198">
    <property type="term" value="F:ferrous iron binding"/>
    <property type="evidence" value="ECO:0007669"/>
    <property type="project" value="TreeGrafter"/>
</dbReference>
<dbReference type="SUPFAM" id="SSF46565">
    <property type="entry name" value="Chaperone J-domain"/>
    <property type="match status" value="1"/>
</dbReference>
<protein>
    <recommendedName>
        <fullName evidence="2">J domain-containing protein</fullName>
    </recommendedName>
</protein>
<dbReference type="SUPFAM" id="SSF144217">
    <property type="entry name" value="CSL zinc finger"/>
    <property type="match status" value="1"/>
</dbReference>
<keyword evidence="4" id="KW-1185">Reference proteome</keyword>
<dbReference type="InterPro" id="IPR001623">
    <property type="entry name" value="DnaJ_domain"/>
</dbReference>
<evidence type="ECO:0000256" key="1">
    <source>
        <dbReference type="ARBA" id="ARBA00022833"/>
    </source>
</evidence>
<dbReference type="PRINTS" id="PR00625">
    <property type="entry name" value="JDOMAIN"/>
</dbReference>
<dbReference type="InterPro" id="IPR036671">
    <property type="entry name" value="DPH_MB_sf"/>
</dbReference>
<organism evidence="3 4">
    <name type="scientific">Xiphophorus couchianus</name>
    <name type="common">Monterrey platyfish</name>
    <dbReference type="NCBI Taxonomy" id="32473"/>
    <lineage>
        <taxon>Eukaryota</taxon>
        <taxon>Metazoa</taxon>
        <taxon>Chordata</taxon>
        <taxon>Craniata</taxon>
        <taxon>Vertebrata</taxon>
        <taxon>Euteleostomi</taxon>
        <taxon>Actinopterygii</taxon>
        <taxon>Neopterygii</taxon>
        <taxon>Teleostei</taxon>
        <taxon>Neoteleostei</taxon>
        <taxon>Acanthomorphata</taxon>
        <taxon>Ovalentaria</taxon>
        <taxon>Atherinomorphae</taxon>
        <taxon>Cyprinodontiformes</taxon>
        <taxon>Poeciliidae</taxon>
        <taxon>Poeciliinae</taxon>
        <taxon>Xiphophorus</taxon>
    </lineage>
</organism>